<dbReference type="RefSeq" id="WP_196836637.1">
    <property type="nucleotide sequence ID" value="NZ_JADOTZ010000001.1"/>
</dbReference>
<dbReference type="Proteomes" id="UP000625033">
    <property type="component" value="Unassembled WGS sequence"/>
</dbReference>
<evidence type="ECO:0000313" key="2">
    <source>
        <dbReference type="Proteomes" id="UP000625033"/>
    </source>
</evidence>
<dbReference type="EMBL" id="JADOTZ010000001">
    <property type="protein sequence ID" value="MBG6085452.1"/>
    <property type="molecule type" value="Genomic_DNA"/>
</dbReference>
<reference evidence="1" key="1">
    <citation type="submission" date="2020-11" db="EMBL/GenBank/DDBJ databases">
        <title>Sequencing the genomes of 1000 actinobacteria strains.</title>
        <authorList>
            <person name="Klenk H.-P."/>
        </authorList>
    </citation>
    <scope>NUCLEOTIDE SEQUENCE</scope>
    <source>
        <strain evidence="1">DSM 26152</strain>
    </source>
</reference>
<keyword evidence="2" id="KW-1185">Reference proteome</keyword>
<accession>A0A931DBK7</accession>
<evidence type="ECO:0000313" key="1">
    <source>
        <dbReference type="EMBL" id="MBG6085452.1"/>
    </source>
</evidence>
<comment type="caution">
    <text evidence="1">The sequence shown here is derived from an EMBL/GenBank/DDBJ whole genome shotgun (WGS) entry which is preliminary data.</text>
</comment>
<gene>
    <name evidence="1" type="ORF">IW252_002219</name>
</gene>
<name>A0A931DBK7_9MICC</name>
<dbReference type="AlphaFoldDB" id="A0A931DBK7"/>
<organism evidence="1 2">
    <name type="scientific">Zhihengliuella flava</name>
    <dbReference type="NCBI Taxonomy" id="1285193"/>
    <lineage>
        <taxon>Bacteria</taxon>
        <taxon>Bacillati</taxon>
        <taxon>Actinomycetota</taxon>
        <taxon>Actinomycetes</taxon>
        <taxon>Micrococcales</taxon>
        <taxon>Micrococcaceae</taxon>
        <taxon>Zhihengliuella</taxon>
    </lineage>
</organism>
<sequence>MRKHGVRAVEPRRAHTARRVGAVVVLLAALSAAVTGAHLPHPTEAAWADAEHARGTLAAGEVLRPVNMTCTKPALASQLQFRWTNPTGGLTRQQYRWEFYNPGVLGLGQSPTRTGTLNASATGVNISISLGDLLDLGQGNFRLYAVGPGGWESGVNHTYNATAVLVSCGSASNIPR</sequence>
<proteinExistence type="predicted"/>
<protein>
    <submittedName>
        <fullName evidence="1">Uncharacterized protein</fullName>
    </submittedName>
</protein>